<evidence type="ECO:0000256" key="4">
    <source>
        <dbReference type="ARBA" id="ARBA00011593"/>
    </source>
</evidence>
<evidence type="ECO:0000256" key="6">
    <source>
        <dbReference type="ARBA" id="ARBA00022452"/>
    </source>
</evidence>
<keyword evidence="9" id="KW-0812">Transmembrane</keyword>
<keyword evidence="10" id="KW-1002">Plastid outer membrane</keyword>
<keyword evidence="15" id="KW-1185">Reference proteome</keyword>
<evidence type="ECO:0000256" key="9">
    <source>
        <dbReference type="ARBA" id="ARBA00022692"/>
    </source>
</evidence>
<accession>A0ABP0UBL6</accession>
<reference evidence="14" key="1">
    <citation type="submission" date="2024-02" db="EMBL/GenBank/DDBJ databases">
        <authorList>
            <consortium name="ELIXIR-Norway"/>
            <consortium name="Elixir Norway"/>
        </authorList>
    </citation>
    <scope>NUCLEOTIDE SEQUENCE</scope>
</reference>
<evidence type="ECO:0000313" key="14">
    <source>
        <dbReference type="EMBL" id="CAK9216959.1"/>
    </source>
</evidence>
<keyword evidence="6" id="KW-1134">Transmembrane beta strand</keyword>
<keyword evidence="8" id="KW-0934">Plastid</keyword>
<keyword evidence="11" id="KW-0406">Ion transport</keyword>
<keyword evidence="12" id="KW-0626">Porin</keyword>
<evidence type="ECO:0000256" key="8">
    <source>
        <dbReference type="ARBA" id="ARBA00022640"/>
    </source>
</evidence>
<organism evidence="14 15">
    <name type="scientific">Sphagnum troendelagicum</name>
    <dbReference type="NCBI Taxonomy" id="128251"/>
    <lineage>
        <taxon>Eukaryota</taxon>
        <taxon>Viridiplantae</taxon>
        <taxon>Streptophyta</taxon>
        <taxon>Embryophyta</taxon>
        <taxon>Bryophyta</taxon>
        <taxon>Sphagnophytina</taxon>
        <taxon>Sphagnopsida</taxon>
        <taxon>Sphagnales</taxon>
        <taxon>Sphagnaceae</taxon>
        <taxon>Sphagnum</taxon>
    </lineage>
</organism>
<evidence type="ECO:0000256" key="10">
    <source>
        <dbReference type="ARBA" id="ARBA00022805"/>
    </source>
</evidence>
<gene>
    <name evidence="14" type="ORF">CSSPTR1EN2_LOCUS13731</name>
</gene>
<proteinExistence type="predicted"/>
<evidence type="ECO:0000256" key="13">
    <source>
        <dbReference type="ARBA" id="ARBA00023136"/>
    </source>
</evidence>
<dbReference type="PANTHER" id="PTHR35284:SF1">
    <property type="entry name" value="OUTER ENVELOPE PORE PROTEIN 24A, CHLOROPLASTIC-RELATED"/>
    <property type="match status" value="1"/>
</dbReference>
<dbReference type="EMBL" id="OZ019894">
    <property type="protein sequence ID" value="CAK9216959.1"/>
    <property type="molecule type" value="Genomic_DNA"/>
</dbReference>
<keyword evidence="5" id="KW-0813">Transport</keyword>
<comment type="function">
    <text evidence="1">High-conductance voltage-dependent solute channel with a slight selectivity for cations transporting triosephosphates, dicarboxylic acids, ATP, inorganic phosphate (Pi), sugars, and positively or negatively charged amino acids.</text>
</comment>
<evidence type="ECO:0000256" key="1">
    <source>
        <dbReference type="ARBA" id="ARBA00002327"/>
    </source>
</evidence>
<dbReference type="PANTHER" id="PTHR35284">
    <property type="entry name" value="OUTER ENVELOPE PORE PROTEIN 24A, CHLOROPLASTIC-RELATED"/>
    <property type="match status" value="1"/>
</dbReference>
<evidence type="ECO:0000256" key="3">
    <source>
        <dbReference type="ARBA" id="ARBA00004441"/>
    </source>
</evidence>
<comment type="subcellular location">
    <subcellularLocation>
        <location evidence="2">Plastid</location>
        <location evidence="2">Chloroplast outer membrane</location>
        <topology evidence="2">Multi-pass membrane protein</topology>
    </subcellularLocation>
    <subcellularLocation>
        <location evidence="3">Plastid</location>
        <location evidence="3">Etioplast membrane</location>
        <topology evidence="3">Multi-pass membrane protein</topology>
    </subcellularLocation>
</comment>
<comment type="subunit">
    <text evidence="4">Homooligomers form large rather nonselective pores in plastidial outer membranes.</text>
</comment>
<protein>
    <submittedName>
        <fullName evidence="14">Uncharacterized protein</fullName>
    </submittedName>
</protein>
<keyword evidence="7" id="KW-0150">Chloroplast</keyword>
<keyword evidence="13" id="KW-0472">Membrane</keyword>
<evidence type="ECO:0000256" key="5">
    <source>
        <dbReference type="ARBA" id="ARBA00022448"/>
    </source>
</evidence>
<evidence type="ECO:0000256" key="12">
    <source>
        <dbReference type="ARBA" id="ARBA00023114"/>
    </source>
</evidence>
<evidence type="ECO:0000256" key="7">
    <source>
        <dbReference type="ARBA" id="ARBA00022528"/>
    </source>
</evidence>
<dbReference type="InterPro" id="IPR034626">
    <property type="entry name" value="OEP24"/>
</dbReference>
<evidence type="ECO:0000256" key="11">
    <source>
        <dbReference type="ARBA" id="ARBA00023065"/>
    </source>
</evidence>
<evidence type="ECO:0000313" key="15">
    <source>
        <dbReference type="Proteomes" id="UP001497512"/>
    </source>
</evidence>
<evidence type="ECO:0000256" key="2">
    <source>
        <dbReference type="ARBA" id="ARBA00004396"/>
    </source>
</evidence>
<name>A0ABP0UBL6_9BRYO</name>
<dbReference type="Proteomes" id="UP001497512">
    <property type="component" value="Chromosome 2"/>
</dbReference>
<sequence length="212" mass="23235">MTRVAVKTKYESASQAASGTLTVGAGELKLKASCSDSTFLKGVSLHGVSLGIEKPGAFLIDYDLQHQAARFQFMTGATVAGKSVKLTYIHPQKRNATLLEASLALDSRNKVTAKYSFASEHGHLKYTYVHGSGTTLEPAYDFHTQGWHFAIGRKFGKHDHTKAVYDGHVKTVGLEWTRESKEYGHFKVTAAVPVKDYKAAKVIAEKTWSVDI</sequence>